<dbReference type="Pfam" id="PF05485">
    <property type="entry name" value="THAP"/>
    <property type="match status" value="1"/>
</dbReference>
<evidence type="ECO:0000256" key="1">
    <source>
        <dbReference type="ARBA" id="ARBA00022723"/>
    </source>
</evidence>
<dbReference type="SUPFAM" id="SSF57716">
    <property type="entry name" value="Glucocorticoid receptor-like (DNA-binding domain)"/>
    <property type="match status" value="1"/>
</dbReference>
<dbReference type="InterPro" id="IPR006612">
    <property type="entry name" value="THAP_Znf"/>
</dbReference>
<protein>
    <recommendedName>
        <fullName evidence="6">THAP-type domain-containing protein</fullName>
    </recommendedName>
</protein>
<evidence type="ECO:0000256" key="3">
    <source>
        <dbReference type="ARBA" id="ARBA00022833"/>
    </source>
</evidence>
<evidence type="ECO:0000256" key="2">
    <source>
        <dbReference type="ARBA" id="ARBA00022771"/>
    </source>
</evidence>
<name>A0A1X7URF6_AMPQE</name>
<sequence length="111" mass="12572">MPGHSCCIINCESRSSLSSSSSSTRFFRIPKVIHHQGEQTKCLSERRLTTWLSRINRKGWSPKEHSRICSLHFGQGEPASLYAVNDPDWAPSLNLGYTQYESQVQYEAVAL</sequence>
<dbReference type="OMA" id="CIINCES"/>
<keyword evidence="2 5" id="KW-0863">Zinc-finger</keyword>
<dbReference type="InParanoid" id="A0A1X7URF6"/>
<proteinExistence type="predicted"/>
<keyword evidence="1" id="KW-0479">Metal-binding</keyword>
<dbReference type="PROSITE" id="PS50950">
    <property type="entry name" value="ZF_THAP"/>
    <property type="match status" value="1"/>
</dbReference>
<evidence type="ECO:0000256" key="5">
    <source>
        <dbReference type="PROSITE-ProRule" id="PRU00309"/>
    </source>
</evidence>
<dbReference type="GO" id="GO:0003677">
    <property type="term" value="F:DNA binding"/>
    <property type="evidence" value="ECO:0007669"/>
    <property type="project" value="UniProtKB-UniRule"/>
</dbReference>
<dbReference type="EnsemblMetazoa" id="Aqu2.1.30570_001">
    <property type="protein sequence ID" value="Aqu2.1.30570_001"/>
    <property type="gene ID" value="Aqu2.1.30570"/>
</dbReference>
<dbReference type="OrthoDB" id="10068085at2759"/>
<reference evidence="7" key="1">
    <citation type="submission" date="2017-05" db="UniProtKB">
        <authorList>
            <consortium name="EnsemblMetazoa"/>
        </authorList>
    </citation>
    <scope>IDENTIFICATION</scope>
</reference>
<accession>A0A1X7URF6</accession>
<dbReference type="AlphaFoldDB" id="A0A1X7URF6"/>
<evidence type="ECO:0000256" key="4">
    <source>
        <dbReference type="ARBA" id="ARBA00023125"/>
    </source>
</evidence>
<keyword evidence="4 5" id="KW-0238">DNA-binding</keyword>
<dbReference type="SMART" id="SM00980">
    <property type="entry name" value="THAP"/>
    <property type="match status" value="1"/>
</dbReference>
<dbReference type="GO" id="GO:0008270">
    <property type="term" value="F:zinc ion binding"/>
    <property type="evidence" value="ECO:0007669"/>
    <property type="project" value="UniProtKB-KW"/>
</dbReference>
<organism evidence="7">
    <name type="scientific">Amphimedon queenslandica</name>
    <name type="common">Sponge</name>
    <dbReference type="NCBI Taxonomy" id="400682"/>
    <lineage>
        <taxon>Eukaryota</taxon>
        <taxon>Metazoa</taxon>
        <taxon>Porifera</taxon>
        <taxon>Demospongiae</taxon>
        <taxon>Heteroscleromorpha</taxon>
        <taxon>Haplosclerida</taxon>
        <taxon>Niphatidae</taxon>
        <taxon>Amphimedon</taxon>
    </lineage>
</organism>
<keyword evidence="3" id="KW-0862">Zinc</keyword>
<feature type="domain" description="THAP-type" evidence="6">
    <location>
        <begin position="1"/>
        <end position="94"/>
    </location>
</feature>
<evidence type="ECO:0000313" key="7">
    <source>
        <dbReference type="EnsemblMetazoa" id="Aqu2.1.30570_001"/>
    </source>
</evidence>
<evidence type="ECO:0000259" key="6">
    <source>
        <dbReference type="PROSITE" id="PS50950"/>
    </source>
</evidence>